<reference evidence="3 4" key="1">
    <citation type="submission" date="2017-05" db="EMBL/GenBank/DDBJ databases">
        <authorList>
            <person name="Varghese N."/>
            <person name="Submissions S."/>
        </authorList>
    </citation>
    <scope>NUCLEOTIDE SEQUENCE [LARGE SCALE GENOMIC DNA]</scope>
    <source>
        <strain evidence="3 4">DSM 100094</strain>
    </source>
</reference>
<dbReference type="InterPro" id="IPR052698">
    <property type="entry name" value="MoCofactor_Util/Proc"/>
</dbReference>
<evidence type="ECO:0000259" key="1">
    <source>
        <dbReference type="Pfam" id="PF02625"/>
    </source>
</evidence>
<feature type="domain" description="XdhC- CoxI" evidence="1">
    <location>
        <begin position="33"/>
        <end position="95"/>
    </location>
</feature>
<dbReference type="AlphaFoldDB" id="A0A521CB26"/>
<gene>
    <name evidence="3" type="ORF">SAMN06265221_104127</name>
</gene>
<evidence type="ECO:0000313" key="4">
    <source>
        <dbReference type="Proteomes" id="UP000319014"/>
    </source>
</evidence>
<sequence length="299" mass="31856">MTRASFDFPVAGDKRHSVTICESDVPLGPALARNAALAVITGIEGASYRPIGAVMAIDATGHSWGSLSSGCIERDVIMHAQAALADSQPRRLRYGRGSPFIDLTLPCGGGLDVLILPRPDRRALGHAATALAERRPASLTLGDTITLHIQPELRLLVFGKGPEAPCFAALATAAGYPTELHTPDNETRQGLAQAHPMPAPRWPTDLRIDARTAVTLFFHDHDWEPPLLAYALKSPALYVGAQGSLRAHRARIAALTAMGLSQAQTDRLASPFGLIPSVRDPRSLAASVLAQVLERARLS</sequence>
<dbReference type="PANTHER" id="PTHR30388:SF4">
    <property type="entry name" value="MOLYBDENUM COFACTOR INSERTION CHAPERONE PAOD"/>
    <property type="match status" value="1"/>
</dbReference>
<dbReference type="InterPro" id="IPR027051">
    <property type="entry name" value="XdhC_Rossmann_dom"/>
</dbReference>
<dbReference type="Pfam" id="PF13478">
    <property type="entry name" value="XdhC_C"/>
    <property type="match status" value="1"/>
</dbReference>
<dbReference type="RefSeq" id="WP_142662338.1">
    <property type="nucleotide sequence ID" value="NZ_FXTK01000004.1"/>
</dbReference>
<keyword evidence="4" id="KW-1185">Reference proteome</keyword>
<dbReference type="Pfam" id="PF02625">
    <property type="entry name" value="XdhC_CoxI"/>
    <property type="match status" value="1"/>
</dbReference>
<dbReference type="InterPro" id="IPR003777">
    <property type="entry name" value="XdhC_CoxI"/>
</dbReference>
<dbReference type="Proteomes" id="UP000319014">
    <property type="component" value="Unassembled WGS sequence"/>
</dbReference>
<proteinExistence type="predicted"/>
<feature type="domain" description="XdhC Rossmann" evidence="2">
    <location>
        <begin position="155"/>
        <end position="292"/>
    </location>
</feature>
<name>A0A521CB26_9RHOB</name>
<evidence type="ECO:0000313" key="3">
    <source>
        <dbReference type="EMBL" id="SMO56565.1"/>
    </source>
</evidence>
<dbReference type="OrthoDB" id="9815497at2"/>
<organism evidence="3 4">
    <name type="scientific">Paracoccus laeviglucosivorans</name>
    <dbReference type="NCBI Taxonomy" id="1197861"/>
    <lineage>
        <taxon>Bacteria</taxon>
        <taxon>Pseudomonadati</taxon>
        <taxon>Pseudomonadota</taxon>
        <taxon>Alphaproteobacteria</taxon>
        <taxon>Rhodobacterales</taxon>
        <taxon>Paracoccaceae</taxon>
        <taxon>Paracoccus</taxon>
    </lineage>
</organism>
<evidence type="ECO:0000259" key="2">
    <source>
        <dbReference type="Pfam" id="PF13478"/>
    </source>
</evidence>
<dbReference type="PANTHER" id="PTHR30388">
    <property type="entry name" value="ALDEHYDE OXIDOREDUCTASE MOLYBDENUM COFACTOR ASSEMBLY PROTEIN"/>
    <property type="match status" value="1"/>
</dbReference>
<accession>A0A521CB26</accession>
<dbReference type="EMBL" id="FXTK01000004">
    <property type="protein sequence ID" value="SMO56565.1"/>
    <property type="molecule type" value="Genomic_DNA"/>
</dbReference>
<protein>
    <submittedName>
        <fullName evidence="3">Xanthine dehydrogenase accessory factor</fullName>
    </submittedName>
</protein>
<dbReference type="Gene3D" id="3.40.50.720">
    <property type="entry name" value="NAD(P)-binding Rossmann-like Domain"/>
    <property type="match status" value="1"/>
</dbReference>